<dbReference type="Proteomes" id="UP000593572">
    <property type="component" value="Unassembled WGS sequence"/>
</dbReference>
<sequence length="177" mass="19812">MITDNVLLAYEVLHTFKQKEGLLKGAKVCHREPVVSHLLFADDCILFGEASERGAGCFKRILKEYEEASSHCVNYEKSTTFYSMNTSIRDRELVTRILIRLTNTTSSPKCKESVESREHVFKDYAVTKGIVVRDPNGKVLGSRTVLNENAPLLFASKALACIKGLQLGSNLRVQDTE</sequence>
<evidence type="ECO:0000313" key="1">
    <source>
        <dbReference type="EMBL" id="MBA0553809.1"/>
    </source>
</evidence>
<feature type="non-terminal residue" evidence="1">
    <location>
        <position position="177"/>
    </location>
</feature>
<keyword evidence="2" id="KW-1185">Reference proteome</keyword>
<reference evidence="1 2" key="1">
    <citation type="journal article" date="2019" name="Genome Biol. Evol.">
        <title>Insights into the evolution of the New World diploid cottons (Gossypium, subgenus Houzingenia) based on genome sequencing.</title>
        <authorList>
            <person name="Grover C.E."/>
            <person name="Arick M.A. 2nd"/>
            <person name="Thrash A."/>
            <person name="Conover J.L."/>
            <person name="Sanders W.S."/>
            <person name="Peterson D.G."/>
            <person name="Frelichowski J.E."/>
            <person name="Scheffler J.A."/>
            <person name="Scheffler B.E."/>
            <person name="Wendel J.F."/>
        </authorList>
    </citation>
    <scope>NUCLEOTIDE SEQUENCE [LARGE SCALE GENOMIC DNA]</scope>
    <source>
        <strain evidence="1">157</strain>
        <tissue evidence="1">Leaf</tissue>
    </source>
</reference>
<dbReference type="EMBL" id="JABEZX010000004">
    <property type="protein sequence ID" value="MBA0553809.1"/>
    <property type="molecule type" value="Genomic_DNA"/>
</dbReference>
<protein>
    <recommendedName>
        <fullName evidence="3">Reverse transcriptase domain-containing protein</fullName>
    </recommendedName>
</protein>
<proteinExistence type="predicted"/>
<evidence type="ECO:0008006" key="3">
    <source>
        <dbReference type="Google" id="ProtNLM"/>
    </source>
</evidence>
<comment type="caution">
    <text evidence="1">The sequence shown here is derived from an EMBL/GenBank/DDBJ whole genome shotgun (WGS) entry which is preliminary data.</text>
</comment>
<gene>
    <name evidence="1" type="ORF">Golob_012958</name>
</gene>
<evidence type="ECO:0000313" key="2">
    <source>
        <dbReference type="Proteomes" id="UP000593572"/>
    </source>
</evidence>
<dbReference type="AlphaFoldDB" id="A0A7J8LN13"/>
<name>A0A7J8LN13_9ROSI</name>
<accession>A0A7J8LN13</accession>
<organism evidence="1 2">
    <name type="scientific">Gossypium lobatum</name>
    <dbReference type="NCBI Taxonomy" id="34289"/>
    <lineage>
        <taxon>Eukaryota</taxon>
        <taxon>Viridiplantae</taxon>
        <taxon>Streptophyta</taxon>
        <taxon>Embryophyta</taxon>
        <taxon>Tracheophyta</taxon>
        <taxon>Spermatophyta</taxon>
        <taxon>Magnoliopsida</taxon>
        <taxon>eudicotyledons</taxon>
        <taxon>Gunneridae</taxon>
        <taxon>Pentapetalae</taxon>
        <taxon>rosids</taxon>
        <taxon>malvids</taxon>
        <taxon>Malvales</taxon>
        <taxon>Malvaceae</taxon>
        <taxon>Malvoideae</taxon>
        <taxon>Gossypium</taxon>
    </lineage>
</organism>